<protein>
    <submittedName>
        <fullName evidence="2">Uncharacterized protein</fullName>
    </submittedName>
</protein>
<comment type="caution">
    <text evidence="2">The sequence shown here is derived from an EMBL/GenBank/DDBJ whole genome shotgun (WGS) entry which is preliminary data.</text>
</comment>
<keyword evidence="1" id="KW-0472">Membrane</keyword>
<dbReference type="AlphaFoldDB" id="A0AAE1Y566"/>
<dbReference type="EMBL" id="JACGWO010000007">
    <property type="protein sequence ID" value="KAK4423924.1"/>
    <property type="molecule type" value="Genomic_DNA"/>
</dbReference>
<dbReference type="PANTHER" id="PTHR31170">
    <property type="entry name" value="BNAC04G53230D PROTEIN"/>
    <property type="match status" value="1"/>
</dbReference>
<feature type="transmembrane region" description="Helical" evidence="1">
    <location>
        <begin position="407"/>
        <end position="429"/>
    </location>
</feature>
<dbReference type="Pfam" id="PF03140">
    <property type="entry name" value="DUF247"/>
    <property type="match status" value="1"/>
</dbReference>
<name>A0AAE1Y566_9LAMI</name>
<keyword evidence="3" id="KW-1185">Reference proteome</keyword>
<proteinExistence type="predicted"/>
<dbReference type="Proteomes" id="UP001293254">
    <property type="component" value="Unassembled WGS sequence"/>
</dbReference>
<accession>A0AAE1Y566</accession>
<evidence type="ECO:0000256" key="1">
    <source>
        <dbReference type="SAM" id="Phobius"/>
    </source>
</evidence>
<sequence>MMKWVNEVDYEVASSSGDVSAESGQWTKRYIYRLPAHVTGLDDKTYKPQVVSLGPYHHGQPHLKGGAMEEHKHRALLHFLKRCGKSLRFYVEALAQVVQELRDAYDQLDPKWRDDDDAFLKMMVVDGCFILELLRMDTDDYAHNDPLFSKHGHLHMLSSLKREMLLLENQVPLLLLLRLLAVTNEESGVEQEEYLKRLIVRFYFPGAPQRPIGKCLHLLDVSRKTLVYEDPRTSLRRRRRRRSQHNESHVHGLLPKATDICDAGVIFSNTSVNLQDITFRHGTLRLPALEIDTGTKSMLLNLIAYERFHLSDHGNEITSYVFFLNGLVRDSKDVDLLSSFDIIKNSLGSEEDVANLFSLLRQCVSLDPESSRDMPDMIAIQQLTTYVTRAHNKWRQNLARRYFGDPWWFITALLFILAVIQTVFSVLSYTDKK</sequence>
<keyword evidence="1" id="KW-1133">Transmembrane helix</keyword>
<keyword evidence="1" id="KW-0812">Transmembrane</keyword>
<gene>
    <name evidence="2" type="ORF">Salat_1975300</name>
</gene>
<dbReference type="InterPro" id="IPR004158">
    <property type="entry name" value="DUF247_pln"/>
</dbReference>
<dbReference type="PANTHER" id="PTHR31170:SF18">
    <property type="entry name" value="(WILD MALAYSIAN BANANA) HYPOTHETICAL PROTEIN"/>
    <property type="match status" value="1"/>
</dbReference>
<evidence type="ECO:0000313" key="2">
    <source>
        <dbReference type="EMBL" id="KAK4423924.1"/>
    </source>
</evidence>
<reference evidence="2" key="1">
    <citation type="submission" date="2020-06" db="EMBL/GenBank/DDBJ databases">
        <authorList>
            <person name="Li T."/>
            <person name="Hu X."/>
            <person name="Zhang T."/>
            <person name="Song X."/>
            <person name="Zhang H."/>
            <person name="Dai N."/>
            <person name="Sheng W."/>
            <person name="Hou X."/>
            <person name="Wei L."/>
        </authorList>
    </citation>
    <scope>NUCLEOTIDE SEQUENCE</scope>
    <source>
        <strain evidence="2">3651</strain>
        <tissue evidence="2">Leaf</tissue>
    </source>
</reference>
<evidence type="ECO:0000313" key="3">
    <source>
        <dbReference type="Proteomes" id="UP001293254"/>
    </source>
</evidence>
<reference evidence="2" key="2">
    <citation type="journal article" date="2024" name="Plant">
        <title>Genomic evolution and insights into agronomic trait innovations of Sesamum species.</title>
        <authorList>
            <person name="Miao H."/>
            <person name="Wang L."/>
            <person name="Qu L."/>
            <person name="Liu H."/>
            <person name="Sun Y."/>
            <person name="Le M."/>
            <person name="Wang Q."/>
            <person name="Wei S."/>
            <person name="Zheng Y."/>
            <person name="Lin W."/>
            <person name="Duan Y."/>
            <person name="Cao H."/>
            <person name="Xiong S."/>
            <person name="Wang X."/>
            <person name="Wei L."/>
            <person name="Li C."/>
            <person name="Ma Q."/>
            <person name="Ju M."/>
            <person name="Zhao R."/>
            <person name="Li G."/>
            <person name="Mu C."/>
            <person name="Tian Q."/>
            <person name="Mei H."/>
            <person name="Zhang T."/>
            <person name="Gao T."/>
            <person name="Zhang H."/>
        </authorList>
    </citation>
    <scope>NUCLEOTIDE SEQUENCE</scope>
    <source>
        <strain evidence="2">3651</strain>
    </source>
</reference>
<organism evidence="2 3">
    <name type="scientific">Sesamum alatum</name>
    <dbReference type="NCBI Taxonomy" id="300844"/>
    <lineage>
        <taxon>Eukaryota</taxon>
        <taxon>Viridiplantae</taxon>
        <taxon>Streptophyta</taxon>
        <taxon>Embryophyta</taxon>
        <taxon>Tracheophyta</taxon>
        <taxon>Spermatophyta</taxon>
        <taxon>Magnoliopsida</taxon>
        <taxon>eudicotyledons</taxon>
        <taxon>Gunneridae</taxon>
        <taxon>Pentapetalae</taxon>
        <taxon>asterids</taxon>
        <taxon>lamiids</taxon>
        <taxon>Lamiales</taxon>
        <taxon>Pedaliaceae</taxon>
        <taxon>Sesamum</taxon>
    </lineage>
</organism>